<keyword evidence="1" id="KW-0540">Nuclease</keyword>
<feature type="domain" description="UvrD-like helicase C-terminal" evidence="10">
    <location>
        <begin position="269"/>
        <end position="561"/>
    </location>
</feature>
<keyword evidence="8" id="KW-0238">DNA-binding</keyword>
<proteinExistence type="predicted"/>
<dbReference type="InterPro" id="IPR014017">
    <property type="entry name" value="DNA_helicase_UvrD-like_C"/>
</dbReference>
<dbReference type="Gene3D" id="3.90.320.10">
    <property type="match status" value="1"/>
</dbReference>
<accession>A0A4R1HEZ8</accession>
<gene>
    <name evidence="11" type="ORF">DFR30_2193</name>
</gene>
<evidence type="ECO:0000256" key="6">
    <source>
        <dbReference type="ARBA" id="ARBA00022839"/>
    </source>
</evidence>
<name>A0A4R1HEZ8_9GAMM</name>
<dbReference type="SUPFAM" id="SSF52540">
    <property type="entry name" value="P-loop containing nucleoside triphosphate hydrolases"/>
    <property type="match status" value="1"/>
</dbReference>
<keyword evidence="5 11" id="KW-0347">Helicase</keyword>
<keyword evidence="2" id="KW-0547">Nucleotide-binding</keyword>
<keyword evidence="7" id="KW-0067">ATP-binding</keyword>
<dbReference type="InterPro" id="IPR011604">
    <property type="entry name" value="PDDEXK-like_dom_sf"/>
</dbReference>
<keyword evidence="6" id="KW-0269">Exonuclease</keyword>
<evidence type="ECO:0000256" key="2">
    <source>
        <dbReference type="ARBA" id="ARBA00022741"/>
    </source>
</evidence>
<keyword evidence="12" id="KW-1185">Reference proteome</keyword>
<keyword evidence="4" id="KW-0378">Hydrolase</keyword>
<evidence type="ECO:0000256" key="1">
    <source>
        <dbReference type="ARBA" id="ARBA00022722"/>
    </source>
</evidence>
<evidence type="ECO:0000256" key="7">
    <source>
        <dbReference type="ARBA" id="ARBA00022840"/>
    </source>
</evidence>
<dbReference type="OrthoDB" id="9761147at2"/>
<dbReference type="GO" id="GO:0004386">
    <property type="term" value="F:helicase activity"/>
    <property type="evidence" value="ECO:0007669"/>
    <property type="project" value="UniProtKB-KW"/>
</dbReference>
<evidence type="ECO:0000313" key="11">
    <source>
        <dbReference type="EMBL" id="TCK18905.1"/>
    </source>
</evidence>
<dbReference type="AlphaFoldDB" id="A0A4R1HEZ8"/>
<reference evidence="11 12" key="1">
    <citation type="submission" date="2019-03" db="EMBL/GenBank/DDBJ databases">
        <title>Genomic Encyclopedia of Type Strains, Phase IV (KMG-IV): sequencing the most valuable type-strain genomes for metagenomic binning, comparative biology and taxonomic classification.</title>
        <authorList>
            <person name="Goeker M."/>
        </authorList>
    </citation>
    <scope>NUCLEOTIDE SEQUENCE [LARGE SCALE GENOMIC DNA]</scope>
    <source>
        <strain evidence="11 12">DSM 19610</strain>
    </source>
</reference>
<evidence type="ECO:0000256" key="8">
    <source>
        <dbReference type="ARBA" id="ARBA00023125"/>
    </source>
</evidence>
<evidence type="ECO:0000256" key="9">
    <source>
        <dbReference type="ARBA" id="ARBA00023204"/>
    </source>
</evidence>
<dbReference type="GO" id="GO:0006281">
    <property type="term" value="P:DNA repair"/>
    <property type="evidence" value="ECO:0007669"/>
    <property type="project" value="UniProtKB-KW"/>
</dbReference>
<evidence type="ECO:0000313" key="12">
    <source>
        <dbReference type="Proteomes" id="UP000295707"/>
    </source>
</evidence>
<sequence>MTACQLVPFSADPLAATAQQVLEHYRDKLPDLSRCQILLPDMQCAPSLRAVLLDQADALGYPALLGPRIDTLDSWLASSTPPRKTVIDRPSRELILAEALRNSKSLYADTDPWLLADELLTLFDDMTRAELMPEDYDAFEEQLQKAYGLRQPSPVLQQEAWMLYTLWCAWRQQLDEDQLTDPASARRQQLEDDANRTSSQILWLVGFTRFSPAESRWLEERLQRGEARLILHGDTQGEGYHPHTPLNDLLVQLNLEAPVSTTPKKGTDAFINALFGDTTQHLAERARLFADSGHGNPFVDRLKTFCADNPEQEAQAVAMQIRLWLLDDPHGSIAIVTGDRRLARRVRALLENSQISLDDAGGWALSTTSAAALLERWLETVEEDFACAPLLDVLKSPFLFGDKHDEHLEQVRRLEQDIILHENIARGLDRYRHHLDRRSARLPDWGEASRQALHELLNHLDHAASPLLAALEEIHPAAIFLNALAESLDELGATEALQSDDAGQQLLVLLDELQTASQFSPAGLSWREFRDWLGRNLERSHFHPANNGSPVRLLTLEQSRLQRFSGVVFAGCSRDQLPGKPGTHAFFNQRVRSELGLPAWSQTLAERLHHFCRLLSGNSRMLLTRHLEQDGEPVAASPWLELLEVFYRNAFGTSLADTSLGTLLKQPQVFPATPDDRPLPHITLPPAPPSRPALLPDRWSASTHQRIIDCPYRFFAADALRLKPAEEITEALSKADYGSLVHRIIQAFNSDVDGLPGPWQGSIDESRRDDAQALLKHISLNVFTDAMTENFEARSWYIQWSSVLSEYLDWEIKRREAWPWHESEINVGKSLTDTLKIGGRIDRLDRNSSAVALVDYKTGATPSAQQVQDGEAVQLPSYALAVNDVIQLDYLKIGKDTIKPTTCADRETLGALLPALLQRLLTLDTSLQQQAALPAWGDDKTCNWCEFDGLCRRGMWQRKAPEDD</sequence>
<organism evidence="11 12">
    <name type="scientific">Thiogranum longum</name>
    <dbReference type="NCBI Taxonomy" id="1537524"/>
    <lineage>
        <taxon>Bacteria</taxon>
        <taxon>Pseudomonadati</taxon>
        <taxon>Pseudomonadota</taxon>
        <taxon>Gammaproteobacteria</taxon>
        <taxon>Chromatiales</taxon>
        <taxon>Ectothiorhodospiraceae</taxon>
        <taxon>Thiogranum</taxon>
    </lineage>
</organism>
<evidence type="ECO:0000256" key="4">
    <source>
        <dbReference type="ARBA" id="ARBA00022801"/>
    </source>
</evidence>
<dbReference type="Proteomes" id="UP000295707">
    <property type="component" value="Unassembled WGS sequence"/>
</dbReference>
<dbReference type="PROSITE" id="PS51217">
    <property type="entry name" value="UVRD_HELICASE_CTER"/>
    <property type="match status" value="1"/>
</dbReference>
<dbReference type="GO" id="GO:0004527">
    <property type="term" value="F:exonuclease activity"/>
    <property type="evidence" value="ECO:0007669"/>
    <property type="project" value="UniProtKB-KW"/>
</dbReference>
<dbReference type="GO" id="GO:0003677">
    <property type="term" value="F:DNA binding"/>
    <property type="evidence" value="ECO:0007669"/>
    <property type="project" value="UniProtKB-KW"/>
</dbReference>
<dbReference type="RefSeq" id="WP_132973108.1">
    <property type="nucleotide sequence ID" value="NZ_SMFX01000001.1"/>
</dbReference>
<protein>
    <submittedName>
        <fullName evidence="11">ATP-dependent helicase/nuclease subunit B</fullName>
    </submittedName>
</protein>
<dbReference type="GO" id="GO:0005524">
    <property type="term" value="F:ATP binding"/>
    <property type="evidence" value="ECO:0007669"/>
    <property type="project" value="UniProtKB-KW"/>
</dbReference>
<evidence type="ECO:0000259" key="10">
    <source>
        <dbReference type="PROSITE" id="PS51217"/>
    </source>
</evidence>
<evidence type="ECO:0000256" key="3">
    <source>
        <dbReference type="ARBA" id="ARBA00022763"/>
    </source>
</evidence>
<dbReference type="InterPro" id="IPR027417">
    <property type="entry name" value="P-loop_NTPase"/>
</dbReference>
<keyword evidence="9" id="KW-0234">DNA repair</keyword>
<keyword evidence="3" id="KW-0227">DNA damage</keyword>
<evidence type="ECO:0000256" key="5">
    <source>
        <dbReference type="ARBA" id="ARBA00022806"/>
    </source>
</evidence>
<dbReference type="InterPro" id="IPR038726">
    <property type="entry name" value="PDDEXK_AddAB-type"/>
</dbReference>
<dbReference type="EMBL" id="SMFX01000001">
    <property type="protein sequence ID" value="TCK18905.1"/>
    <property type="molecule type" value="Genomic_DNA"/>
</dbReference>
<comment type="caution">
    <text evidence="11">The sequence shown here is derived from an EMBL/GenBank/DDBJ whole genome shotgun (WGS) entry which is preliminary data.</text>
</comment>
<dbReference type="Pfam" id="PF12705">
    <property type="entry name" value="PDDEXK_1"/>
    <property type="match status" value="1"/>
</dbReference>